<proteinExistence type="predicted"/>
<evidence type="ECO:0000313" key="3">
    <source>
        <dbReference type="EMBL" id="OUN57236.1"/>
    </source>
</evidence>
<dbReference type="Proteomes" id="UP000487221">
    <property type="component" value="Unassembled WGS sequence"/>
</dbReference>
<dbReference type="EMBL" id="WCTY01000006">
    <property type="protein sequence ID" value="KAB4186378.1"/>
    <property type="molecule type" value="Genomic_DNA"/>
</dbReference>
<keyword evidence="1" id="KW-1133">Transmembrane helix</keyword>
<dbReference type="Proteomes" id="UP000196329">
    <property type="component" value="Unassembled WGS sequence"/>
</dbReference>
<dbReference type="EMBL" id="NFHS01000001">
    <property type="protein sequence ID" value="OUN57236.1"/>
    <property type="molecule type" value="Genomic_DNA"/>
</dbReference>
<reference evidence="6" key="1">
    <citation type="submission" date="2017-04" db="EMBL/GenBank/DDBJ databases">
        <title>Function of individual gut microbiota members based on whole genome sequencing of pure cultures obtained from chicken caecum.</title>
        <authorList>
            <person name="Medvecky M."/>
            <person name="Cejkova D."/>
            <person name="Polansky O."/>
            <person name="Karasova D."/>
            <person name="Kubasova T."/>
            <person name="Cizek A."/>
            <person name="Rychlik I."/>
        </authorList>
    </citation>
    <scope>NUCLEOTIDE SEQUENCE [LARGE SCALE GENOMIC DNA]</scope>
    <source>
        <strain evidence="6">An67</strain>
    </source>
</reference>
<reference evidence="2 9" key="4">
    <citation type="journal article" date="2019" name="Nat. Med.">
        <title>A library of human gut bacterial isolates paired with longitudinal multiomics data enables mechanistic microbiome research.</title>
        <authorList>
            <person name="Poyet M."/>
            <person name="Groussin M."/>
            <person name="Gibbons S.M."/>
            <person name="Avila-Pacheco J."/>
            <person name="Jiang X."/>
            <person name="Kearney S.M."/>
            <person name="Perrotta A.R."/>
            <person name="Berdy B."/>
            <person name="Zhao S."/>
            <person name="Lieberman T.D."/>
            <person name="Swanson P.K."/>
            <person name="Smith M."/>
            <person name="Roesemann S."/>
            <person name="Alexander J.E."/>
            <person name="Rich S.A."/>
            <person name="Livny J."/>
            <person name="Vlamakis H."/>
            <person name="Clish C."/>
            <person name="Bullock K."/>
            <person name="Deik A."/>
            <person name="Scott J."/>
            <person name="Pierce K.A."/>
            <person name="Xavier R.J."/>
            <person name="Alm E.J."/>
        </authorList>
    </citation>
    <scope>NUCLEOTIDE SEQUENCE [LARGE SCALE GENOMIC DNA]</scope>
    <source>
        <strain evidence="2 9">BIOML-A19</strain>
    </source>
</reference>
<keyword evidence="1" id="KW-0472">Membrane</keyword>
<sequence length="305" mass="34363">MKKRGEYYITQFFYLNLQTLIFIGKMKQLKFLMVALTLLMGISFTSCLNSDSNSDNTQGHFARVKQGDMTTGYTPYFEDFVGNKLLPTTASLTQIEANGDFKMSSSNFAFITYKLVETEGTTKSESEVTPSSYDITLLTAVACDGPTPIMVESDEAMENTVVENAPIFTLIYNTGYSYSPFLYDKETLFLPIYYKMENKVEQVKQHKLNLVCNFEGITSESTEIVFYVRHDRGTDEKNDVLNVAYNGYNIKTAIARFSALTGNEPKKVVVKVKETGEYSSSNTMPEEYTTYSCEFKAGSAITKNN</sequence>
<dbReference type="EMBL" id="QSRK01000006">
    <property type="protein sequence ID" value="RGL15803.1"/>
    <property type="molecule type" value="Genomic_DNA"/>
</dbReference>
<evidence type="ECO:0000256" key="1">
    <source>
        <dbReference type="SAM" id="Phobius"/>
    </source>
</evidence>
<organism evidence="3 6">
    <name type="scientific">Bacteroides uniformis</name>
    <dbReference type="NCBI Taxonomy" id="820"/>
    <lineage>
        <taxon>Bacteria</taxon>
        <taxon>Pseudomonadati</taxon>
        <taxon>Bacteroidota</taxon>
        <taxon>Bacteroidia</taxon>
        <taxon>Bacteroidales</taxon>
        <taxon>Bacteroidaceae</taxon>
        <taxon>Bacteroides</taxon>
    </lineage>
</organism>
<gene>
    <name evidence="3" type="ORF">B5G17_02425</name>
    <name evidence="5" type="ORF">DXC80_05985</name>
    <name evidence="4" type="ORF">DXC91_02350</name>
    <name evidence="2" type="ORF">GAQ44_04365</name>
</gene>
<dbReference type="Proteomes" id="UP000260795">
    <property type="component" value="Unassembled WGS sequence"/>
</dbReference>
<evidence type="ECO:0000313" key="5">
    <source>
        <dbReference type="EMBL" id="RGL15803.1"/>
    </source>
</evidence>
<evidence type="ECO:0000313" key="4">
    <source>
        <dbReference type="EMBL" id="RGK88409.1"/>
    </source>
</evidence>
<protein>
    <recommendedName>
        <fullName evidence="10">Lipoprotein</fullName>
    </recommendedName>
</protein>
<reference evidence="7 8" key="3">
    <citation type="submission" date="2018-08" db="EMBL/GenBank/DDBJ databases">
        <title>A genome reference for cultivated species of the human gut microbiota.</title>
        <authorList>
            <person name="Zou Y."/>
            <person name="Xue W."/>
            <person name="Luo G."/>
        </authorList>
    </citation>
    <scope>NUCLEOTIDE SEQUENCE [LARGE SCALE GENOMIC DNA]</scope>
    <source>
        <strain evidence="5 7">TF08-13</strain>
        <strain evidence="4 8">TF09-22</strain>
    </source>
</reference>
<dbReference type="RefSeq" id="WP_087331839.1">
    <property type="nucleotide sequence ID" value="NZ_CAXSSZ010000006.1"/>
</dbReference>
<comment type="caution">
    <text evidence="3">The sequence shown here is derived from an EMBL/GenBank/DDBJ whole genome shotgun (WGS) entry which is preliminary data.</text>
</comment>
<evidence type="ECO:0000313" key="8">
    <source>
        <dbReference type="Proteomes" id="UP000260874"/>
    </source>
</evidence>
<evidence type="ECO:0008006" key="10">
    <source>
        <dbReference type="Google" id="ProtNLM"/>
    </source>
</evidence>
<evidence type="ECO:0000313" key="7">
    <source>
        <dbReference type="Proteomes" id="UP000260795"/>
    </source>
</evidence>
<name>A0A1Y3V849_BACUN</name>
<dbReference type="EMBL" id="QSRB01000001">
    <property type="protein sequence ID" value="RGK88409.1"/>
    <property type="molecule type" value="Genomic_DNA"/>
</dbReference>
<dbReference type="Proteomes" id="UP000260874">
    <property type="component" value="Unassembled WGS sequence"/>
</dbReference>
<reference evidence="3" key="2">
    <citation type="journal article" date="2018" name="BMC Genomics">
        <title>Whole genome sequencing and function prediction of 133 gut anaerobes isolated from chicken caecum in pure cultures.</title>
        <authorList>
            <person name="Medvecky M."/>
            <person name="Cejkova D."/>
            <person name="Polansky O."/>
            <person name="Karasova D."/>
            <person name="Kubasova T."/>
            <person name="Cizek A."/>
            <person name="Rychlik I."/>
        </authorList>
    </citation>
    <scope>NUCLEOTIDE SEQUENCE</scope>
    <source>
        <strain evidence="3">An67</strain>
    </source>
</reference>
<evidence type="ECO:0000313" key="9">
    <source>
        <dbReference type="Proteomes" id="UP000487221"/>
    </source>
</evidence>
<accession>A0A1Y3V849</accession>
<dbReference type="AlphaFoldDB" id="A0A1Y3V849"/>
<evidence type="ECO:0000313" key="6">
    <source>
        <dbReference type="Proteomes" id="UP000196329"/>
    </source>
</evidence>
<feature type="transmembrane region" description="Helical" evidence="1">
    <location>
        <begin position="7"/>
        <end position="23"/>
    </location>
</feature>
<dbReference type="Gene3D" id="2.60.40.3220">
    <property type="match status" value="1"/>
</dbReference>
<evidence type="ECO:0000313" key="2">
    <source>
        <dbReference type="EMBL" id="KAB4186378.1"/>
    </source>
</evidence>
<keyword evidence="1" id="KW-0812">Transmembrane</keyword>